<evidence type="ECO:0000313" key="9">
    <source>
        <dbReference type="Proteomes" id="UP000000365"/>
    </source>
</evidence>
<feature type="transmembrane region" description="Helical" evidence="6">
    <location>
        <begin position="535"/>
        <end position="554"/>
    </location>
</feature>
<feature type="transmembrane region" description="Helical" evidence="6">
    <location>
        <begin position="94"/>
        <end position="119"/>
    </location>
</feature>
<dbReference type="eggNOG" id="arCOG04531">
    <property type="taxonomic scope" value="Archaea"/>
</dbReference>
<keyword evidence="8" id="KW-0418">Kinase</keyword>
<protein>
    <submittedName>
        <fullName evidence="8">Signal transduction histidine kinase, LytS</fullName>
    </submittedName>
</protein>
<feature type="transmembrane region" description="Helical" evidence="6">
    <location>
        <begin position="566"/>
        <end position="590"/>
    </location>
</feature>
<dbReference type="KEGG" id="mla:Mlab_1669"/>
<dbReference type="GeneID" id="4795500"/>
<dbReference type="Pfam" id="PF01566">
    <property type="entry name" value="Nramp"/>
    <property type="match status" value="1"/>
</dbReference>
<dbReference type="Proteomes" id="UP000000365">
    <property type="component" value="Chromosome"/>
</dbReference>
<keyword evidence="2" id="KW-1003">Cell membrane</keyword>
<feature type="transmembrane region" description="Helical" evidence="6">
    <location>
        <begin position="292"/>
        <end position="321"/>
    </location>
</feature>
<evidence type="ECO:0000256" key="4">
    <source>
        <dbReference type="ARBA" id="ARBA00022989"/>
    </source>
</evidence>
<feature type="transmembrane region" description="Helical" evidence="6">
    <location>
        <begin position="156"/>
        <end position="176"/>
    </location>
</feature>
<sequence>MKDSVFTRFRKWFQNYFVFFGPGLLLAITAAGEAGVTEAIEIGAHYGPALIWVVVITLIFKYAFTNGIARYTLATNLTIFDALNRLPGPKNWGSYLIIGSYLMEMFAVGAMLVFAATFLDYLLPGIYSVFLIAVFLLLLTLVVIRSSSYAILEPVMAVLVSVLAVVVLAALTQFPFSVTLLLEGLKPTIPTGSEMAILAILGVVGSGLNLMLYSVWLSQKTKIHSEDEQECNLLNESFFRKYIRSVNVDVITGFVIVAIITIGFMFLGYAGYAVSFMPHGAEITLDTLITQVLYIFGSIPYGPYLFLMFVAVIFFGAVVVGMDARARALAKVVLHLGEDSRVKLPNEFKLYQIVLLVFTGVIIFAMLIANPMTVIRDISALSAILFGIFGFIVIYLDSRLPKYAKGSRVWMAIMAVGSGLSIYIALLIEASFLQNGIPLIERMLVIVVVLFVFTKTEMFKKLVSGAATLPDKVWTVILGGGLSIYGVFRGIDVNGLIFNFSAIGPIVAGLLGGPIVGGLAGLIGCIYRLAQGGPTAVGCSLAILAAGLIAGFAVRWWQGRITVFKAALLTVIIEWIHLLVIVPGCGLIMGTQTIDEIIAIIASTFLPITIVNTLGVALFAYFAKDHLVFAAGTGRLFGGKQKTNEDTGKETDVNIREEK</sequence>
<evidence type="ECO:0000259" key="7">
    <source>
        <dbReference type="Pfam" id="PF07694"/>
    </source>
</evidence>
<keyword evidence="8" id="KW-0808">Transferase</keyword>
<feature type="transmembrane region" description="Helical" evidence="6">
    <location>
        <begin position="497"/>
        <end position="523"/>
    </location>
</feature>
<dbReference type="GO" id="GO:0005886">
    <property type="term" value="C:plasma membrane"/>
    <property type="evidence" value="ECO:0007669"/>
    <property type="project" value="UniProtKB-SubCell"/>
</dbReference>
<dbReference type="GO" id="GO:0046873">
    <property type="term" value="F:metal ion transmembrane transporter activity"/>
    <property type="evidence" value="ECO:0007669"/>
    <property type="project" value="InterPro"/>
</dbReference>
<dbReference type="Pfam" id="PF07694">
    <property type="entry name" value="5TM-5TMR_LYT"/>
    <property type="match status" value="1"/>
</dbReference>
<feature type="transmembrane region" description="Helical" evidence="6">
    <location>
        <begin position="432"/>
        <end position="453"/>
    </location>
</feature>
<keyword evidence="5 6" id="KW-0472">Membrane</keyword>
<keyword evidence="4 6" id="KW-1133">Transmembrane helix</keyword>
<name>A2SU24_METLZ</name>
<feature type="transmembrane region" description="Helical" evidence="6">
    <location>
        <begin position="196"/>
        <end position="216"/>
    </location>
</feature>
<dbReference type="NCBIfam" id="NF037982">
    <property type="entry name" value="Nramp_1"/>
    <property type="match status" value="1"/>
</dbReference>
<proteinExistence type="predicted"/>
<comment type="subcellular location">
    <subcellularLocation>
        <location evidence="1">Cell membrane</location>
        <topology evidence="1">Multi-pass membrane protein</topology>
    </subcellularLocation>
</comment>
<dbReference type="HOGENOM" id="CLU_444563_0_0_2"/>
<dbReference type="AlphaFoldDB" id="A2SU24"/>
<evidence type="ECO:0000256" key="5">
    <source>
        <dbReference type="ARBA" id="ARBA00023136"/>
    </source>
</evidence>
<evidence type="ECO:0000256" key="2">
    <source>
        <dbReference type="ARBA" id="ARBA00022475"/>
    </source>
</evidence>
<evidence type="ECO:0000256" key="1">
    <source>
        <dbReference type="ARBA" id="ARBA00004651"/>
    </source>
</evidence>
<feature type="transmembrane region" description="Helical" evidence="6">
    <location>
        <begin position="378"/>
        <end position="396"/>
    </location>
</feature>
<feature type="transmembrane region" description="Helical" evidence="6">
    <location>
        <begin position="49"/>
        <end position="73"/>
    </location>
</feature>
<reference evidence="8 9" key="1">
    <citation type="journal article" date="2009" name="Stand. Genomic Sci.">
        <title>Complete genome sequence of Methanocorpusculum labreanum type strain Z.</title>
        <authorList>
            <person name="Anderson I.J."/>
            <person name="Sieprawska-Lupa M."/>
            <person name="Goltsman E."/>
            <person name="Lapidus A."/>
            <person name="Copeland A."/>
            <person name="Glavina Del Rio T."/>
            <person name="Tice H."/>
            <person name="Dalin E."/>
            <person name="Barry K."/>
            <person name="Pitluck S."/>
            <person name="Hauser L."/>
            <person name="Land M."/>
            <person name="Lucas S."/>
            <person name="Richardson P."/>
            <person name="Whitman W.B."/>
            <person name="Kyrpides N.C."/>
        </authorList>
    </citation>
    <scope>NUCLEOTIDE SEQUENCE [LARGE SCALE GENOMIC DNA]</scope>
    <source>
        <strain evidence="9">ATCC 43576 / DSM 4855 / Z</strain>
    </source>
</reference>
<evidence type="ECO:0000256" key="3">
    <source>
        <dbReference type="ARBA" id="ARBA00022692"/>
    </source>
</evidence>
<dbReference type="RefSeq" id="WP_011834033.1">
    <property type="nucleotide sequence ID" value="NC_008942.1"/>
</dbReference>
<dbReference type="InterPro" id="IPR001046">
    <property type="entry name" value="NRAMP_fam"/>
</dbReference>
<evidence type="ECO:0000256" key="6">
    <source>
        <dbReference type="SAM" id="Phobius"/>
    </source>
</evidence>
<feature type="transmembrane region" description="Helical" evidence="6">
    <location>
        <begin position="125"/>
        <end position="144"/>
    </location>
</feature>
<feature type="transmembrane region" description="Helical" evidence="6">
    <location>
        <begin position="473"/>
        <end position="491"/>
    </location>
</feature>
<dbReference type="InterPro" id="IPR011620">
    <property type="entry name" value="Sig_transdc_His_kinase_LytS_TM"/>
</dbReference>
<dbReference type="GO" id="GO:0000155">
    <property type="term" value="F:phosphorelay sensor kinase activity"/>
    <property type="evidence" value="ECO:0007669"/>
    <property type="project" value="InterPro"/>
</dbReference>
<feature type="transmembrane region" description="Helical" evidence="6">
    <location>
        <begin position="250"/>
        <end position="272"/>
    </location>
</feature>
<dbReference type="EMBL" id="CP000559">
    <property type="protein sequence ID" value="ABN07830.1"/>
    <property type="molecule type" value="Genomic_DNA"/>
</dbReference>
<feature type="transmembrane region" description="Helical" evidence="6">
    <location>
        <begin position="408"/>
        <end position="426"/>
    </location>
</feature>
<dbReference type="Gene3D" id="1.10.1760.20">
    <property type="match status" value="1"/>
</dbReference>
<feature type="transmembrane region" description="Helical" evidence="6">
    <location>
        <begin position="350"/>
        <end position="372"/>
    </location>
</feature>
<keyword evidence="3 6" id="KW-0812">Transmembrane</keyword>
<dbReference type="STRING" id="410358.Mlab_1669"/>
<feature type="transmembrane region" description="Helical" evidence="6">
    <location>
        <begin position="597"/>
        <end position="622"/>
    </location>
</feature>
<organism evidence="8 9">
    <name type="scientific">Methanocorpusculum labreanum (strain ATCC 43576 / DSM 4855 / Z)</name>
    <dbReference type="NCBI Taxonomy" id="410358"/>
    <lineage>
        <taxon>Archaea</taxon>
        <taxon>Methanobacteriati</taxon>
        <taxon>Methanobacteriota</taxon>
        <taxon>Stenosarchaea group</taxon>
        <taxon>Methanomicrobia</taxon>
        <taxon>Methanomicrobiales</taxon>
        <taxon>Methanocorpusculaceae</taxon>
        <taxon>Methanocorpusculum</taxon>
    </lineage>
</organism>
<keyword evidence="9" id="KW-1185">Reference proteome</keyword>
<dbReference type="OrthoDB" id="213464at2157"/>
<gene>
    <name evidence="8" type="ordered locus">Mlab_1669</name>
</gene>
<feature type="domain" description="Signal transduction histidine kinase 5TM receptor LytS transmembrane region" evidence="7">
    <location>
        <begin position="457"/>
        <end position="625"/>
    </location>
</feature>
<evidence type="ECO:0000313" key="8">
    <source>
        <dbReference type="EMBL" id="ABN07830.1"/>
    </source>
</evidence>
<dbReference type="GO" id="GO:0071555">
    <property type="term" value="P:cell wall organization"/>
    <property type="evidence" value="ECO:0007669"/>
    <property type="project" value="InterPro"/>
</dbReference>
<dbReference type="eggNOG" id="arCOG06893">
    <property type="taxonomic scope" value="Archaea"/>
</dbReference>
<accession>A2SU24</accession>